<reference evidence="1 2" key="1">
    <citation type="submission" date="2019-03" db="EMBL/GenBank/DDBJ databases">
        <title>Comparative insights into the high quality Complete genome sequence of highly metal resistant Cupriavidus metallidurans strain BS1 isolated from a gold-copper mine.</title>
        <authorList>
            <person name="Mazhar H.S."/>
            <person name="Rensing C."/>
        </authorList>
    </citation>
    <scope>NUCLEOTIDE SEQUENCE [LARGE SCALE GENOMIC DNA]</scope>
    <source>
        <strain evidence="1 2">BS1</strain>
    </source>
</reference>
<accession>A0A482IN11</accession>
<dbReference type="AlphaFoldDB" id="A0A482IN11"/>
<evidence type="ECO:0000313" key="1">
    <source>
        <dbReference type="EMBL" id="QBP08933.1"/>
    </source>
</evidence>
<dbReference type="PANTHER" id="PTHR12526:SF630">
    <property type="entry name" value="GLYCOSYLTRANSFERASE"/>
    <property type="match status" value="1"/>
</dbReference>
<name>A0A482IN11_9BURK</name>
<dbReference type="EMBL" id="CP037900">
    <property type="protein sequence ID" value="QBP08933.1"/>
    <property type="molecule type" value="Genomic_DNA"/>
</dbReference>
<evidence type="ECO:0000313" key="2">
    <source>
        <dbReference type="Proteomes" id="UP000253772"/>
    </source>
</evidence>
<proteinExistence type="predicted"/>
<dbReference type="OrthoDB" id="570545at2"/>
<dbReference type="GO" id="GO:0016740">
    <property type="term" value="F:transferase activity"/>
    <property type="evidence" value="ECO:0007669"/>
    <property type="project" value="UniProtKB-KW"/>
</dbReference>
<organism evidence="1 2">
    <name type="scientific">Cupriavidus metallidurans</name>
    <dbReference type="NCBI Taxonomy" id="119219"/>
    <lineage>
        <taxon>Bacteria</taxon>
        <taxon>Pseudomonadati</taxon>
        <taxon>Pseudomonadota</taxon>
        <taxon>Betaproteobacteria</taxon>
        <taxon>Burkholderiales</taxon>
        <taxon>Burkholderiaceae</taxon>
        <taxon>Cupriavidus</taxon>
    </lineage>
</organism>
<sequence>MADQTKEPVVQGERKPRVLFHVTHFLHGGIETSLVSLITALDREGFEIGLTVTYPSEALETHFRARLPAGVKLQVLAPERWLSHCRQLKKARKLGPLGKIYEEVLLPPVRKPLMNRRFRQVLAQGYDVVVDYDMSLSRITGPLPVPMMGYQHFSVAHLERGHRRKLRKLRHQCRTDYAAVVMLTDSMLNDARALIPDVADKLVRLYNTIDLDSIRARANAPLDASAQPAGPYIVSVGRLEESQKDFTTLLHAYAQLAKEGIDEDLVLVGDGASRPQLEALAASLGIADRVTFAGFQSNPHAWIRKSRLLAFSSKMEGLPNVLLEGLAVGQVVVSTDCPTGPREILDDGRAGLLVPVGDAAQLAAAIRRGLQDAALRESLLAHAATHIEQMGFRPTAQAFSVLADRLMRRAGVPAVAAATA</sequence>
<dbReference type="PANTHER" id="PTHR12526">
    <property type="entry name" value="GLYCOSYLTRANSFERASE"/>
    <property type="match status" value="1"/>
</dbReference>
<dbReference type="Pfam" id="PF13692">
    <property type="entry name" value="Glyco_trans_1_4"/>
    <property type="match status" value="1"/>
</dbReference>
<dbReference type="Gene3D" id="3.40.50.2000">
    <property type="entry name" value="Glycogen Phosphorylase B"/>
    <property type="match status" value="2"/>
</dbReference>
<dbReference type="CDD" id="cd03811">
    <property type="entry name" value="GT4_GT28_WabH-like"/>
    <property type="match status" value="1"/>
</dbReference>
<protein>
    <submittedName>
        <fullName evidence="1">Glycosyltransferase</fullName>
    </submittedName>
</protein>
<dbReference type="RefSeq" id="WP_024570703.1">
    <property type="nucleotide sequence ID" value="NZ_CP037900.1"/>
</dbReference>
<gene>
    <name evidence="1" type="ORF">DDF84_003775</name>
</gene>
<keyword evidence="1" id="KW-0808">Transferase</keyword>
<dbReference type="SUPFAM" id="SSF53756">
    <property type="entry name" value="UDP-Glycosyltransferase/glycogen phosphorylase"/>
    <property type="match status" value="1"/>
</dbReference>
<dbReference type="Proteomes" id="UP000253772">
    <property type="component" value="Chromosome c1"/>
</dbReference>